<evidence type="ECO:0000313" key="3">
    <source>
        <dbReference type="EMBL" id="CAF4354946.1"/>
    </source>
</evidence>
<dbReference type="EMBL" id="CAJOBE010040002">
    <property type="protein sequence ID" value="CAF4323030.1"/>
    <property type="molecule type" value="Genomic_DNA"/>
</dbReference>
<organism evidence="3 4">
    <name type="scientific">Rotaria sordida</name>
    <dbReference type="NCBI Taxonomy" id="392033"/>
    <lineage>
        <taxon>Eukaryota</taxon>
        <taxon>Metazoa</taxon>
        <taxon>Spiralia</taxon>
        <taxon>Gnathifera</taxon>
        <taxon>Rotifera</taxon>
        <taxon>Eurotatoria</taxon>
        <taxon>Bdelloidea</taxon>
        <taxon>Philodinida</taxon>
        <taxon>Philodinidae</taxon>
        <taxon>Rotaria</taxon>
    </lineage>
</organism>
<dbReference type="AlphaFoldDB" id="A0A820LGW3"/>
<feature type="region of interest" description="Disordered" evidence="1">
    <location>
        <begin position="1"/>
        <end position="48"/>
    </location>
</feature>
<evidence type="ECO:0000313" key="2">
    <source>
        <dbReference type="EMBL" id="CAF4323030.1"/>
    </source>
</evidence>
<feature type="compositionally biased region" description="Low complexity" evidence="1">
    <location>
        <begin position="1"/>
        <end position="36"/>
    </location>
</feature>
<reference evidence="3" key="1">
    <citation type="submission" date="2021-02" db="EMBL/GenBank/DDBJ databases">
        <authorList>
            <person name="Nowell W R."/>
        </authorList>
    </citation>
    <scope>NUCLEOTIDE SEQUENCE</scope>
</reference>
<evidence type="ECO:0000313" key="4">
    <source>
        <dbReference type="Proteomes" id="UP000663823"/>
    </source>
</evidence>
<proteinExistence type="predicted"/>
<dbReference type="Proteomes" id="UP000663874">
    <property type="component" value="Unassembled WGS sequence"/>
</dbReference>
<feature type="non-terminal residue" evidence="3">
    <location>
        <position position="1"/>
    </location>
</feature>
<name>A0A820LGW3_9BILA</name>
<evidence type="ECO:0000256" key="1">
    <source>
        <dbReference type="SAM" id="MobiDB-lite"/>
    </source>
</evidence>
<accession>A0A820LGW3</accession>
<dbReference type="EMBL" id="CAJOAX010065036">
    <property type="protein sequence ID" value="CAF4354946.1"/>
    <property type="molecule type" value="Genomic_DNA"/>
</dbReference>
<comment type="caution">
    <text evidence="3">The sequence shown here is derived from an EMBL/GenBank/DDBJ whole genome shotgun (WGS) entry which is preliminary data.</text>
</comment>
<dbReference type="Proteomes" id="UP000663823">
    <property type="component" value="Unassembled WGS sequence"/>
</dbReference>
<gene>
    <name evidence="2" type="ORF">FNK824_LOCUS41408</name>
    <name evidence="3" type="ORF">OTI717_LOCUS43673</name>
</gene>
<sequence length="48" mass="5326">IQQQKTPSSSNRSQSNTVSPSISPSSRRSTTGFSSTHEQQINIFCREL</sequence>
<protein>
    <submittedName>
        <fullName evidence="3">Uncharacterized protein</fullName>
    </submittedName>
</protein>